<evidence type="ECO:0000313" key="7">
    <source>
        <dbReference type="EMBL" id="CAJ1509779.1"/>
    </source>
</evidence>
<keyword evidence="8" id="KW-1185">Reference proteome</keyword>
<comment type="subcellular location">
    <subcellularLocation>
        <location evidence="1">Cell envelope</location>
    </subcellularLocation>
</comment>
<evidence type="ECO:0000256" key="2">
    <source>
        <dbReference type="ARBA" id="ARBA00008814"/>
    </source>
</evidence>
<dbReference type="PANTHER" id="PTHR30532">
    <property type="entry name" value="IRON III DICITRATE-BINDING PERIPLASMIC PROTEIN"/>
    <property type="match status" value="1"/>
</dbReference>
<evidence type="ECO:0000256" key="3">
    <source>
        <dbReference type="ARBA" id="ARBA00022448"/>
    </source>
</evidence>
<proteinExistence type="inferred from homology"/>
<keyword evidence="3" id="KW-0813">Transport</keyword>
<keyword evidence="4 5" id="KW-0732">Signal</keyword>
<dbReference type="PROSITE" id="PS51318">
    <property type="entry name" value="TAT"/>
    <property type="match status" value="1"/>
</dbReference>
<evidence type="ECO:0000259" key="6">
    <source>
        <dbReference type="PROSITE" id="PS50983"/>
    </source>
</evidence>
<reference evidence="7 8" key="1">
    <citation type="submission" date="2023-08" db="EMBL/GenBank/DDBJ databases">
        <authorList>
            <person name="Folkvardsen B D."/>
            <person name="Norman A."/>
        </authorList>
    </citation>
    <scope>NUCLEOTIDE SEQUENCE [LARGE SCALE GENOMIC DNA]</scope>
    <source>
        <strain evidence="7 8">Mu0053</strain>
    </source>
</reference>
<feature type="chain" id="PRO_5045390007" evidence="5">
    <location>
        <begin position="28"/>
        <end position="328"/>
    </location>
</feature>
<evidence type="ECO:0000313" key="8">
    <source>
        <dbReference type="Proteomes" id="UP001190465"/>
    </source>
</evidence>
<dbReference type="EMBL" id="OY726397">
    <property type="protein sequence ID" value="CAJ1509779.1"/>
    <property type="molecule type" value="Genomic_DNA"/>
</dbReference>
<comment type="similarity">
    <text evidence="2">Belongs to the bacterial solute-binding protein 8 family.</text>
</comment>
<dbReference type="Proteomes" id="UP001190465">
    <property type="component" value="Chromosome"/>
</dbReference>
<feature type="domain" description="Fe/B12 periplasmic-binding" evidence="6">
    <location>
        <begin position="54"/>
        <end position="327"/>
    </location>
</feature>
<dbReference type="Gene3D" id="3.40.50.1980">
    <property type="entry name" value="Nitrogenase molybdenum iron protein domain"/>
    <property type="match status" value="2"/>
</dbReference>
<feature type="signal peptide" evidence="5">
    <location>
        <begin position="1"/>
        <end position="27"/>
    </location>
</feature>
<gene>
    <name evidence="7" type="ORF">MU0053_004298</name>
</gene>
<accession>A0ABM9M3V0</accession>
<dbReference type="PANTHER" id="PTHR30532:SF24">
    <property type="entry name" value="FERRIC ENTEROBACTIN-BINDING PERIPLASMIC PROTEIN FEPB"/>
    <property type="match status" value="1"/>
</dbReference>
<dbReference type="RefSeq" id="WP_308479603.1">
    <property type="nucleotide sequence ID" value="NZ_OY726397.1"/>
</dbReference>
<dbReference type="InterPro" id="IPR002491">
    <property type="entry name" value="ABC_transptr_periplasmic_BD"/>
</dbReference>
<protein>
    <submittedName>
        <fullName evidence="7">ABC transporter substrate-binding protein</fullName>
    </submittedName>
</protein>
<evidence type="ECO:0000256" key="5">
    <source>
        <dbReference type="SAM" id="SignalP"/>
    </source>
</evidence>
<dbReference type="SUPFAM" id="SSF53807">
    <property type="entry name" value="Helical backbone' metal receptor"/>
    <property type="match status" value="1"/>
</dbReference>
<sequence length="328" mass="34701">MRTQCTRRGFFALAGAAGLAVATACSSDPKSEAGAAVTITHAFGETTIPARPTRVVSAGFTEQDSLLAVGSVPIATTEWWGEQPFAVWPWAQAALGGAQPTLLSLAEGIDVDQIAALTPDLIVAINAGCDEDTYQRLSAIAPTVPQSGAAPFFEPWKDQAATIGRAVFAADQMTALIAGVDDGFTAAGAAHPEFKDKKVLLLQGSTYWENSVIAKRPDWRTDFLTQLGFTIPDSLAPFAREHDNRAFIPLPEIGPVLDDADVLIWSTESDEDRAKLLADPNIAALRATRENRNVFTGKELAGAIAFSSVLSYPVVAEQLPPLLAAALA</sequence>
<dbReference type="InterPro" id="IPR006311">
    <property type="entry name" value="TAT_signal"/>
</dbReference>
<name>A0ABM9M3V0_9MYCO</name>
<dbReference type="InterPro" id="IPR051313">
    <property type="entry name" value="Bact_iron-sidero_bind"/>
</dbReference>
<dbReference type="PROSITE" id="PS51257">
    <property type="entry name" value="PROKAR_LIPOPROTEIN"/>
    <property type="match status" value="1"/>
</dbReference>
<organism evidence="7 8">
    <name type="scientific">[Mycobacterium] burgundiense</name>
    <dbReference type="NCBI Taxonomy" id="3064286"/>
    <lineage>
        <taxon>Bacteria</taxon>
        <taxon>Bacillati</taxon>
        <taxon>Actinomycetota</taxon>
        <taxon>Actinomycetes</taxon>
        <taxon>Mycobacteriales</taxon>
        <taxon>Mycobacteriaceae</taxon>
        <taxon>Mycolicibacterium</taxon>
    </lineage>
</organism>
<evidence type="ECO:0000256" key="4">
    <source>
        <dbReference type="ARBA" id="ARBA00022729"/>
    </source>
</evidence>
<dbReference type="Pfam" id="PF01497">
    <property type="entry name" value="Peripla_BP_2"/>
    <property type="match status" value="1"/>
</dbReference>
<evidence type="ECO:0000256" key="1">
    <source>
        <dbReference type="ARBA" id="ARBA00004196"/>
    </source>
</evidence>
<dbReference type="PROSITE" id="PS50983">
    <property type="entry name" value="FE_B12_PBP"/>
    <property type="match status" value="1"/>
</dbReference>